<comment type="caution">
    <text evidence="1">The sequence shown here is derived from an EMBL/GenBank/DDBJ whole genome shotgun (WGS) entry which is preliminary data.</text>
</comment>
<evidence type="ECO:0000313" key="2">
    <source>
        <dbReference type="Proteomes" id="UP001162060"/>
    </source>
</evidence>
<gene>
    <name evidence="1" type="ORF">PM001_LOCUS17254</name>
</gene>
<dbReference type="Proteomes" id="UP001162060">
    <property type="component" value="Unassembled WGS sequence"/>
</dbReference>
<name>A0AAV1UB96_9STRA</name>
<reference evidence="1" key="1">
    <citation type="submission" date="2024-01" db="EMBL/GenBank/DDBJ databases">
        <authorList>
            <person name="Webb A."/>
        </authorList>
    </citation>
    <scope>NUCLEOTIDE SEQUENCE</scope>
    <source>
        <strain evidence="1">Pm1</strain>
    </source>
</reference>
<dbReference type="EMBL" id="CAKLBY020000188">
    <property type="protein sequence ID" value="CAK7932104.1"/>
    <property type="molecule type" value="Genomic_DNA"/>
</dbReference>
<dbReference type="AlphaFoldDB" id="A0AAV1UB96"/>
<evidence type="ECO:0008006" key="3">
    <source>
        <dbReference type="Google" id="ProtNLM"/>
    </source>
</evidence>
<sequence>MFPPPPHPLVDSGGGQRLQVECILNHRDVNGVRTNYLVRSRDYPLV</sequence>
<organism evidence="1 2">
    <name type="scientific">Peronospora matthiolae</name>
    <dbReference type="NCBI Taxonomy" id="2874970"/>
    <lineage>
        <taxon>Eukaryota</taxon>
        <taxon>Sar</taxon>
        <taxon>Stramenopiles</taxon>
        <taxon>Oomycota</taxon>
        <taxon>Peronosporomycetes</taxon>
        <taxon>Peronosporales</taxon>
        <taxon>Peronosporaceae</taxon>
        <taxon>Peronospora</taxon>
    </lineage>
</organism>
<protein>
    <recommendedName>
        <fullName evidence="3">Beta-tubulin</fullName>
    </recommendedName>
</protein>
<accession>A0AAV1UB96</accession>
<proteinExistence type="predicted"/>
<evidence type="ECO:0000313" key="1">
    <source>
        <dbReference type="EMBL" id="CAK7932104.1"/>
    </source>
</evidence>